<evidence type="ECO:0000313" key="2">
    <source>
        <dbReference type="Proteomes" id="UP001346869"/>
    </source>
</evidence>
<evidence type="ECO:0000313" key="1">
    <source>
        <dbReference type="EMBL" id="KAK5854149.1"/>
    </source>
</evidence>
<comment type="caution">
    <text evidence="1">The sequence shown here is derived from an EMBL/GenBank/DDBJ whole genome shotgun (WGS) entry which is preliminary data.</text>
</comment>
<name>A0AAN7X6C6_ELEMC</name>
<proteinExistence type="predicted"/>
<dbReference type="Proteomes" id="UP001346869">
    <property type="component" value="Unassembled WGS sequence"/>
</dbReference>
<accession>A0AAN7X6C6</accession>
<organism evidence="1 2">
    <name type="scientific">Eleginops maclovinus</name>
    <name type="common">Patagonian blennie</name>
    <name type="synonym">Eleginus maclovinus</name>
    <dbReference type="NCBI Taxonomy" id="56733"/>
    <lineage>
        <taxon>Eukaryota</taxon>
        <taxon>Metazoa</taxon>
        <taxon>Chordata</taxon>
        <taxon>Craniata</taxon>
        <taxon>Vertebrata</taxon>
        <taxon>Euteleostomi</taxon>
        <taxon>Actinopterygii</taxon>
        <taxon>Neopterygii</taxon>
        <taxon>Teleostei</taxon>
        <taxon>Neoteleostei</taxon>
        <taxon>Acanthomorphata</taxon>
        <taxon>Eupercaria</taxon>
        <taxon>Perciformes</taxon>
        <taxon>Notothenioidei</taxon>
        <taxon>Eleginopidae</taxon>
        <taxon>Eleginops</taxon>
    </lineage>
</organism>
<reference evidence="1 2" key="1">
    <citation type="journal article" date="2023" name="Genes (Basel)">
        <title>Chromosome-Level Genome Assembly and Circadian Gene Repertoire of the Patagonia Blennie Eleginops maclovinus-The Closest Ancestral Proxy of Antarctic Cryonotothenioids.</title>
        <authorList>
            <person name="Cheng C.C."/>
            <person name="Rivera-Colon A.G."/>
            <person name="Minhas B.F."/>
            <person name="Wilson L."/>
            <person name="Rayamajhi N."/>
            <person name="Vargas-Chacoff L."/>
            <person name="Catchen J.M."/>
        </authorList>
    </citation>
    <scope>NUCLEOTIDE SEQUENCE [LARGE SCALE GENOMIC DNA]</scope>
    <source>
        <strain evidence="1">JMC-PN-2008</strain>
    </source>
</reference>
<dbReference type="AlphaFoldDB" id="A0AAN7X6C6"/>
<protein>
    <submittedName>
        <fullName evidence="1">Uncharacterized protein</fullName>
    </submittedName>
</protein>
<reference evidence="1 2" key="2">
    <citation type="journal article" date="2023" name="Mol. Biol. Evol.">
        <title>Genomics of Secondarily Temperate Adaptation in the Only Non-Antarctic Icefish.</title>
        <authorList>
            <person name="Rivera-Colon A.G."/>
            <person name="Rayamajhi N."/>
            <person name="Minhas B.F."/>
            <person name="Madrigal G."/>
            <person name="Bilyk K.T."/>
            <person name="Yoon V."/>
            <person name="Hune M."/>
            <person name="Gregory S."/>
            <person name="Cheng C.H.C."/>
            <person name="Catchen J.M."/>
        </authorList>
    </citation>
    <scope>NUCLEOTIDE SEQUENCE [LARGE SCALE GENOMIC DNA]</scope>
    <source>
        <strain evidence="1">JMC-PN-2008</strain>
    </source>
</reference>
<keyword evidence="2" id="KW-1185">Reference proteome</keyword>
<sequence>MGLGYICQLSPWEALAELRGLFCRILVRRCLLSSSRAVFLALAEVNHSTLTIFALPLYKRRGTRPTDPITSLSGNKCLTIQPYWVWEINPFHSRALPISSESSKQMSL</sequence>
<dbReference type="EMBL" id="JAUZQC010000019">
    <property type="protein sequence ID" value="KAK5854149.1"/>
    <property type="molecule type" value="Genomic_DNA"/>
</dbReference>
<gene>
    <name evidence="1" type="ORF">PBY51_015245</name>
</gene>